<sequence>MVSFSTYSNKTIRTIFALFLFFYASQALSSSQYQNLTVLESHVHDFLDTQLNNSEHTKIVVNKLDKRLRLAACQQKLESFLPPGRPLSGRTTVRIKCNDDKKPWTLYVNVTIHHFEFIVIAKRSIPRGSIIKKSDLILVEQDTSRLNGAYLRETTLAVGKKAKQTIRANAPLTQRLLIEPQIIKRGDPITIIAQSSLLEIRAPGNALASGKIGEIIRVKNTKSQKIVEARITSNNTVTVQI</sequence>
<dbReference type="Gene3D" id="2.30.30.760">
    <property type="match status" value="1"/>
</dbReference>
<evidence type="ECO:0000256" key="1">
    <source>
        <dbReference type="ARBA" id="ARBA00004418"/>
    </source>
</evidence>
<evidence type="ECO:0000313" key="5">
    <source>
        <dbReference type="EMBL" id="VAW86138.1"/>
    </source>
</evidence>
<dbReference type="PANTHER" id="PTHR36307">
    <property type="entry name" value="FLAGELLA BASAL BODY P-RING FORMATION PROTEIN FLGA"/>
    <property type="match status" value="1"/>
</dbReference>
<evidence type="ECO:0000256" key="2">
    <source>
        <dbReference type="ARBA" id="ARBA00022729"/>
    </source>
</evidence>
<dbReference type="EC" id="3.6.3.4" evidence="5"/>
<dbReference type="Pfam" id="PF13144">
    <property type="entry name" value="ChapFlgA"/>
    <property type="match status" value="1"/>
</dbReference>
<name>A0A3B0YYJ4_9ZZZZ</name>
<keyword evidence="5" id="KW-0378">Hydrolase</keyword>
<dbReference type="EMBL" id="UOFO01000087">
    <property type="protein sequence ID" value="VAW86138.1"/>
    <property type="molecule type" value="Genomic_DNA"/>
</dbReference>
<organism evidence="5">
    <name type="scientific">hydrothermal vent metagenome</name>
    <dbReference type="NCBI Taxonomy" id="652676"/>
    <lineage>
        <taxon>unclassified sequences</taxon>
        <taxon>metagenomes</taxon>
        <taxon>ecological metagenomes</taxon>
    </lineage>
</organism>
<accession>A0A3B0YYJ4</accession>
<dbReference type="PANTHER" id="PTHR36307:SF1">
    <property type="entry name" value="FLAGELLA BASAL BODY P-RING FORMATION PROTEIN FLGA"/>
    <property type="match status" value="1"/>
</dbReference>
<gene>
    <name evidence="5" type="ORF">MNBD_GAMMA16-2224</name>
</gene>
<dbReference type="GO" id="GO:0016787">
    <property type="term" value="F:hydrolase activity"/>
    <property type="evidence" value="ECO:0007669"/>
    <property type="project" value="UniProtKB-KW"/>
</dbReference>
<dbReference type="GO" id="GO:0042597">
    <property type="term" value="C:periplasmic space"/>
    <property type="evidence" value="ECO:0007669"/>
    <property type="project" value="UniProtKB-SubCell"/>
</dbReference>
<dbReference type="GO" id="GO:0044780">
    <property type="term" value="P:bacterial-type flagellum assembly"/>
    <property type="evidence" value="ECO:0007669"/>
    <property type="project" value="InterPro"/>
</dbReference>
<keyword evidence="2" id="KW-0732">Signal</keyword>
<dbReference type="EC" id="3.6.3.3" evidence="5"/>
<dbReference type="InterPro" id="IPR039246">
    <property type="entry name" value="Flagellar_FlgA"/>
</dbReference>
<feature type="domain" description="SAF" evidence="4">
    <location>
        <begin position="116"/>
        <end position="178"/>
    </location>
</feature>
<dbReference type="InterPro" id="IPR017585">
    <property type="entry name" value="SAF_FlgA"/>
</dbReference>
<dbReference type="InterPro" id="IPR041231">
    <property type="entry name" value="FlgA_N"/>
</dbReference>
<keyword evidence="3" id="KW-0574">Periplasm</keyword>
<proteinExistence type="predicted"/>
<dbReference type="InterPro" id="IPR013974">
    <property type="entry name" value="SAF"/>
</dbReference>
<dbReference type="NCBIfam" id="TIGR03170">
    <property type="entry name" value="flgA_cterm"/>
    <property type="match status" value="1"/>
</dbReference>
<evidence type="ECO:0000256" key="3">
    <source>
        <dbReference type="ARBA" id="ARBA00022764"/>
    </source>
</evidence>
<dbReference type="Gene3D" id="3.90.1210.10">
    <property type="entry name" value="Antifreeze-like/N-acetylneuraminic acid synthase C-terminal domain"/>
    <property type="match status" value="1"/>
</dbReference>
<dbReference type="Pfam" id="PF17656">
    <property type="entry name" value="ChapFlgA_N"/>
    <property type="match status" value="1"/>
</dbReference>
<comment type="subcellular location">
    <subcellularLocation>
        <location evidence="1">Periplasm</location>
    </subcellularLocation>
</comment>
<reference evidence="5" key="1">
    <citation type="submission" date="2018-06" db="EMBL/GenBank/DDBJ databases">
        <authorList>
            <person name="Zhirakovskaya E."/>
        </authorList>
    </citation>
    <scope>NUCLEOTIDE SEQUENCE</scope>
</reference>
<dbReference type="CDD" id="cd11614">
    <property type="entry name" value="SAF_CpaB_FlgA_like"/>
    <property type="match status" value="1"/>
</dbReference>
<protein>
    <submittedName>
        <fullName evidence="5">Lead, cadmium, zinc and mercury transporting ATPase Copper-translocating P-type ATPase</fullName>
        <ecNumber evidence="5">3.6.3.3</ecNumber>
        <ecNumber evidence="5">3.6.3.4</ecNumber>
    </submittedName>
</protein>
<dbReference type="AlphaFoldDB" id="A0A3B0YYJ4"/>
<evidence type="ECO:0000259" key="4">
    <source>
        <dbReference type="SMART" id="SM00858"/>
    </source>
</evidence>
<dbReference type="SMART" id="SM00858">
    <property type="entry name" value="SAF"/>
    <property type="match status" value="1"/>
</dbReference>